<dbReference type="PANTHER" id="PTHR43792:SF8">
    <property type="entry name" value="[RIBOSOMAL PROTEIN US5]-ALANINE N-ACETYLTRANSFERASE"/>
    <property type="match status" value="1"/>
</dbReference>
<dbReference type="InterPro" id="IPR051531">
    <property type="entry name" value="N-acetyltransferase"/>
</dbReference>
<proteinExistence type="inferred from homology"/>
<gene>
    <name evidence="5" type="ORF">SMD31_04855</name>
</gene>
<feature type="domain" description="N-acetyltransferase" evidence="4">
    <location>
        <begin position="13"/>
        <end position="181"/>
    </location>
</feature>
<keyword evidence="1" id="KW-0808">Transferase</keyword>
<evidence type="ECO:0000259" key="4">
    <source>
        <dbReference type="PROSITE" id="PS51186"/>
    </source>
</evidence>
<dbReference type="EMBL" id="JAXCLX010000001">
    <property type="protein sequence ID" value="MDY0871234.1"/>
    <property type="molecule type" value="Genomic_DNA"/>
</dbReference>
<reference evidence="5 6" key="1">
    <citation type="journal article" date="2013" name="Antonie Van Leeuwenhoek">
        <title>Dongia rigui sp. nov., isolated from freshwater of a large wetland in Korea.</title>
        <authorList>
            <person name="Baik K.S."/>
            <person name="Hwang Y.M."/>
            <person name="Choi J.S."/>
            <person name="Kwon J."/>
            <person name="Seong C.N."/>
        </authorList>
    </citation>
    <scope>NUCLEOTIDE SEQUENCE [LARGE SCALE GENOMIC DNA]</scope>
    <source>
        <strain evidence="5 6">04SU4-P</strain>
    </source>
</reference>
<protein>
    <submittedName>
        <fullName evidence="5">GNAT family N-acetyltransferase</fullName>
    </submittedName>
</protein>
<keyword evidence="2" id="KW-0012">Acyltransferase</keyword>
<dbReference type="RefSeq" id="WP_320499610.1">
    <property type="nucleotide sequence ID" value="NZ_JAXCLX010000001.1"/>
</dbReference>
<dbReference type="InterPro" id="IPR016181">
    <property type="entry name" value="Acyl_CoA_acyltransferase"/>
</dbReference>
<evidence type="ECO:0000256" key="3">
    <source>
        <dbReference type="ARBA" id="ARBA00038502"/>
    </source>
</evidence>
<name>A0ABU5DWB4_9PROT</name>
<evidence type="ECO:0000313" key="6">
    <source>
        <dbReference type="Proteomes" id="UP001271769"/>
    </source>
</evidence>
<evidence type="ECO:0000256" key="1">
    <source>
        <dbReference type="ARBA" id="ARBA00022679"/>
    </source>
</evidence>
<evidence type="ECO:0000313" key="5">
    <source>
        <dbReference type="EMBL" id="MDY0871234.1"/>
    </source>
</evidence>
<dbReference type="Gene3D" id="3.40.630.30">
    <property type="match status" value="1"/>
</dbReference>
<organism evidence="5 6">
    <name type="scientific">Dongia rigui</name>
    <dbReference type="NCBI Taxonomy" id="940149"/>
    <lineage>
        <taxon>Bacteria</taxon>
        <taxon>Pseudomonadati</taxon>
        <taxon>Pseudomonadota</taxon>
        <taxon>Alphaproteobacteria</taxon>
        <taxon>Rhodospirillales</taxon>
        <taxon>Dongiaceae</taxon>
        <taxon>Dongia</taxon>
    </lineage>
</organism>
<comment type="caution">
    <text evidence="5">The sequence shown here is derived from an EMBL/GenBank/DDBJ whole genome shotgun (WGS) entry which is preliminary data.</text>
</comment>
<dbReference type="SUPFAM" id="SSF55729">
    <property type="entry name" value="Acyl-CoA N-acyltransferases (Nat)"/>
    <property type="match status" value="1"/>
</dbReference>
<accession>A0ABU5DWB4</accession>
<dbReference type="PROSITE" id="PS51186">
    <property type="entry name" value="GNAT"/>
    <property type="match status" value="1"/>
</dbReference>
<comment type="similarity">
    <text evidence="3">Belongs to the acetyltransferase family. RimJ subfamily.</text>
</comment>
<evidence type="ECO:0000256" key="2">
    <source>
        <dbReference type="ARBA" id="ARBA00023315"/>
    </source>
</evidence>
<dbReference type="Pfam" id="PF13302">
    <property type="entry name" value="Acetyltransf_3"/>
    <property type="match status" value="1"/>
</dbReference>
<dbReference type="InterPro" id="IPR000182">
    <property type="entry name" value="GNAT_dom"/>
</dbReference>
<dbReference type="Proteomes" id="UP001271769">
    <property type="component" value="Unassembled WGS sequence"/>
</dbReference>
<keyword evidence="6" id="KW-1185">Reference proteome</keyword>
<dbReference type="PANTHER" id="PTHR43792">
    <property type="entry name" value="GNAT FAMILY, PUTATIVE (AFU_ORTHOLOGUE AFUA_3G00765)-RELATED-RELATED"/>
    <property type="match status" value="1"/>
</dbReference>
<sequence>MPIIVPEIVTERLRLRPLTVADAPEVVRLVDDFEVARYTATIPYPYDLKMALDFIATPEAAPEAASRFIDDPEAALVLAIAKKDNDQLLGCVGLQKTPEGPELGYWIGREHWRQGYASEAAGRLVRLAFENFALPELIASAVTVNDASHRVLEKIGFTICGTGEIHSRAQNGHLPVIHRRLKRNDWLRATGRAA</sequence>